<feature type="transmembrane region" description="Helical" evidence="6">
    <location>
        <begin position="94"/>
        <end position="114"/>
    </location>
</feature>
<dbReference type="PANTHER" id="PTHR30485">
    <property type="entry name" value="NI/FE-HYDROGENASE 1 B-TYPE CYTOCHROME SUBUNIT"/>
    <property type="match status" value="1"/>
</dbReference>
<feature type="transmembrane region" description="Helical" evidence="6">
    <location>
        <begin position="9"/>
        <end position="28"/>
    </location>
</feature>
<evidence type="ECO:0000313" key="9">
    <source>
        <dbReference type="Proteomes" id="UP000838748"/>
    </source>
</evidence>
<gene>
    <name evidence="8" type="ORF">VMF7928_00871</name>
</gene>
<evidence type="ECO:0000256" key="6">
    <source>
        <dbReference type="SAM" id="Phobius"/>
    </source>
</evidence>
<keyword evidence="2" id="KW-1003">Cell membrane</keyword>
<evidence type="ECO:0000259" key="7">
    <source>
        <dbReference type="Pfam" id="PF01292"/>
    </source>
</evidence>
<keyword evidence="5 6" id="KW-0472">Membrane</keyword>
<dbReference type="Pfam" id="PF01292">
    <property type="entry name" value="Ni_hydr_CYTB"/>
    <property type="match status" value="1"/>
</dbReference>
<feature type="transmembrane region" description="Helical" evidence="6">
    <location>
        <begin position="134"/>
        <end position="152"/>
    </location>
</feature>
<dbReference type="Proteomes" id="UP000838748">
    <property type="component" value="Unassembled WGS sequence"/>
</dbReference>
<evidence type="ECO:0000256" key="1">
    <source>
        <dbReference type="ARBA" id="ARBA00004651"/>
    </source>
</evidence>
<dbReference type="EMBL" id="CAKLDM010000001">
    <property type="protein sequence ID" value="CAH0537029.1"/>
    <property type="molecule type" value="Genomic_DNA"/>
</dbReference>
<dbReference type="RefSeq" id="WP_237360248.1">
    <property type="nucleotide sequence ID" value="NZ_CAKLDM010000001.1"/>
</dbReference>
<dbReference type="InterPro" id="IPR011577">
    <property type="entry name" value="Cyt_b561_bac/Ni-Hgenase"/>
</dbReference>
<dbReference type="PANTHER" id="PTHR30485:SF2">
    <property type="entry name" value="BLL0597 PROTEIN"/>
    <property type="match status" value="1"/>
</dbReference>
<evidence type="ECO:0000256" key="4">
    <source>
        <dbReference type="ARBA" id="ARBA00022989"/>
    </source>
</evidence>
<evidence type="ECO:0000313" key="8">
    <source>
        <dbReference type="EMBL" id="CAH0537029.1"/>
    </source>
</evidence>
<reference evidence="8" key="1">
    <citation type="submission" date="2021-11" db="EMBL/GenBank/DDBJ databases">
        <authorList>
            <person name="Rodrigo-Torres L."/>
            <person name="Arahal R. D."/>
            <person name="Lucena T."/>
        </authorList>
    </citation>
    <scope>NUCLEOTIDE SEQUENCE</scope>
    <source>
        <strain evidence="8">CECT 7928</strain>
    </source>
</reference>
<organism evidence="8 9">
    <name type="scientific">Vibrio marisflavi CECT 7928</name>
    <dbReference type="NCBI Taxonomy" id="634439"/>
    <lineage>
        <taxon>Bacteria</taxon>
        <taxon>Pseudomonadati</taxon>
        <taxon>Pseudomonadota</taxon>
        <taxon>Gammaproteobacteria</taxon>
        <taxon>Vibrionales</taxon>
        <taxon>Vibrionaceae</taxon>
        <taxon>Vibrio</taxon>
    </lineage>
</organism>
<keyword evidence="9" id="KW-1185">Reference proteome</keyword>
<keyword evidence="4 6" id="KW-1133">Transmembrane helix</keyword>
<keyword evidence="3 6" id="KW-0812">Transmembrane</keyword>
<evidence type="ECO:0000256" key="2">
    <source>
        <dbReference type="ARBA" id="ARBA00022475"/>
    </source>
</evidence>
<dbReference type="InterPro" id="IPR016174">
    <property type="entry name" value="Di-haem_cyt_TM"/>
</dbReference>
<dbReference type="Gene3D" id="1.20.950.20">
    <property type="entry name" value="Transmembrane di-heme cytochromes, Chain C"/>
    <property type="match status" value="1"/>
</dbReference>
<comment type="subcellular location">
    <subcellularLocation>
        <location evidence="1">Cell membrane</location>
        <topology evidence="1">Multi-pass membrane protein</topology>
    </subcellularLocation>
</comment>
<protein>
    <recommendedName>
        <fullName evidence="7">Cytochrome b561 bacterial/Ni-hydrogenase domain-containing protein</fullName>
    </recommendedName>
</protein>
<accession>A0ABM9A0K6</accession>
<feature type="transmembrane region" description="Helical" evidence="6">
    <location>
        <begin position="34"/>
        <end position="53"/>
    </location>
</feature>
<evidence type="ECO:0000256" key="5">
    <source>
        <dbReference type="ARBA" id="ARBA00023136"/>
    </source>
</evidence>
<sequence>MAQVHKWDILVKLTHWTVAVLFLSNYFLTEEGSLIHQWVGYGVAAAVVVRLMWGLIARSPSRLSAFKPSIPSAISHVKEVFSTKKDDHVGHNPAGAIMIWLMWTLLLGTAFTGWSIEQNLFGAKDIFESVHEVLANLTMIAVGIHVSAIILMTKLTKKPYLSGMTLWQRKTDKSLNKV</sequence>
<evidence type="ECO:0000256" key="3">
    <source>
        <dbReference type="ARBA" id="ARBA00022692"/>
    </source>
</evidence>
<comment type="caution">
    <text evidence="8">The sequence shown here is derived from an EMBL/GenBank/DDBJ whole genome shotgun (WGS) entry which is preliminary data.</text>
</comment>
<feature type="domain" description="Cytochrome b561 bacterial/Ni-hydrogenase" evidence="7">
    <location>
        <begin position="7"/>
        <end position="165"/>
    </location>
</feature>
<name>A0ABM9A0K6_9VIBR</name>
<proteinExistence type="predicted"/>
<dbReference type="InterPro" id="IPR051542">
    <property type="entry name" value="Hydrogenase_cytochrome"/>
</dbReference>
<dbReference type="SUPFAM" id="SSF81342">
    <property type="entry name" value="Transmembrane di-heme cytochromes"/>
    <property type="match status" value="1"/>
</dbReference>